<dbReference type="SUPFAM" id="SSF47413">
    <property type="entry name" value="lambda repressor-like DNA-binding domains"/>
    <property type="match status" value="1"/>
</dbReference>
<dbReference type="Pfam" id="PF01381">
    <property type="entry name" value="HTH_3"/>
    <property type="match status" value="1"/>
</dbReference>
<dbReference type="SUPFAM" id="SSF75704">
    <property type="entry name" value="Mitotic arrest deficient-like 1, Mad1"/>
    <property type="match status" value="1"/>
</dbReference>
<feature type="domain" description="HTH cro/C1-type" evidence="2">
    <location>
        <begin position="3"/>
        <end position="34"/>
    </location>
</feature>
<dbReference type="SMART" id="SM00530">
    <property type="entry name" value="HTH_XRE"/>
    <property type="match status" value="1"/>
</dbReference>
<gene>
    <name evidence="3" type="ORF">HC175_11430</name>
</gene>
<keyword evidence="4" id="KW-1185">Reference proteome</keyword>
<reference evidence="3 4" key="1">
    <citation type="submission" date="2020-03" db="EMBL/GenBank/DDBJ databases">
        <title>Salinimicrobium sp. nov, isolated from SCS.</title>
        <authorList>
            <person name="Cao W.R."/>
        </authorList>
    </citation>
    <scope>NUCLEOTIDE SEQUENCE [LARGE SCALE GENOMIC DNA]</scope>
    <source>
        <strain evidence="4">J15B91</strain>
    </source>
</reference>
<evidence type="ECO:0000259" key="2">
    <source>
        <dbReference type="PROSITE" id="PS50943"/>
    </source>
</evidence>
<dbReference type="CDD" id="cd00093">
    <property type="entry name" value="HTH_XRE"/>
    <property type="match status" value="1"/>
</dbReference>
<dbReference type="EMBL" id="JAAVJR010000006">
    <property type="protein sequence ID" value="NJW53532.1"/>
    <property type="molecule type" value="Genomic_DNA"/>
</dbReference>
<comment type="caution">
    <text evidence="3">The sequence shown here is derived from an EMBL/GenBank/DDBJ whole genome shotgun (WGS) entry which is preliminary data.</text>
</comment>
<sequence>MNIKKLREKTGLSQKEFGARLGLTSQSITKFEAGGNITETVKKLIRYEFSQFLPEGEGLKVGADHQLYEKLKEENEMLQKRVKDLECDKEDLKKDKEMLQLHIQTLTGERSADKSKIA</sequence>
<evidence type="ECO:0000256" key="1">
    <source>
        <dbReference type="SAM" id="Coils"/>
    </source>
</evidence>
<dbReference type="Gene3D" id="1.10.260.40">
    <property type="entry name" value="lambda repressor-like DNA-binding domains"/>
    <property type="match status" value="1"/>
</dbReference>
<name>A0ABX1CZ48_9FLAO</name>
<protein>
    <submittedName>
        <fullName evidence="3">Helix-turn-helix transcriptional regulator</fullName>
    </submittedName>
</protein>
<dbReference type="PROSITE" id="PS50943">
    <property type="entry name" value="HTH_CROC1"/>
    <property type="match status" value="1"/>
</dbReference>
<evidence type="ECO:0000313" key="4">
    <source>
        <dbReference type="Proteomes" id="UP000703674"/>
    </source>
</evidence>
<dbReference type="InterPro" id="IPR001387">
    <property type="entry name" value="Cro/C1-type_HTH"/>
</dbReference>
<proteinExistence type="predicted"/>
<organism evidence="3 4">
    <name type="scientific">Salinimicrobium oceani</name>
    <dbReference type="NCBI Taxonomy" id="2722702"/>
    <lineage>
        <taxon>Bacteria</taxon>
        <taxon>Pseudomonadati</taxon>
        <taxon>Bacteroidota</taxon>
        <taxon>Flavobacteriia</taxon>
        <taxon>Flavobacteriales</taxon>
        <taxon>Flavobacteriaceae</taxon>
        <taxon>Salinimicrobium</taxon>
    </lineage>
</organism>
<evidence type="ECO:0000313" key="3">
    <source>
        <dbReference type="EMBL" id="NJW53532.1"/>
    </source>
</evidence>
<feature type="coiled-coil region" evidence="1">
    <location>
        <begin position="68"/>
        <end position="109"/>
    </location>
</feature>
<accession>A0ABX1CZ48</accession>
<dbReference type="RefSeq" id="WP_168138639.1">
    <property type="nucleotide sequence ID" value="NZ_JAAVJR010000006.1"/>
</dbReference>
<dbReference type="Proteomes" id="UP000703674">
    <property type="component" value="Unassembled WGS sequence"/>
</dbReference>
<dbReference type="InterPro" id="IPR010982">
    <property type="entry name" value="Lambda_DNA-bd_dom_sf"/>
</dbReference>
<keyword evidence="1" id="KW-0175">Coiled coil</keyword>